<dbReference type="RefSeq" id="WP_298287609.1">
    <property type="nucleotide sequence ID" value="NZ_JBHTIC010000008.1"/>
</dbReference>
<dbReference type="PROSITE" id="PS51257">
    <property type="entry name" value="PROKAR_LIPOPROTEIN"/>
    <property type="match status" value="1"/>
</dbReference>
<dbReference type="Proteomes" id="UP001597032">
    <property type="component" value="Unassembled WGS sequence"/>
</dbReference>
<evidence type="ECO:0008006" key="3">
    <source>
        <dbReference type="Google" id="ProtNLM"/>
    </source>
</evidence>
<sequence>MKKILVLVVASLTLISCDLDNNDCGDCFSPPRQFNFDFADKDTEENLFTNGTFEEDDLKVYDENDEEIEFQLVPYNDRKILSLNTIGWELEPKTYTVELSDDVSVGFFLDMDKKQGDCCTYFEVIEFLIPTYEFSESPTTGIIQVKI</sequence>
<name>A0ABW2Z7A8_9FLAO</name>
<organism evidence="1 2">
    <name type="scientific">Lutibacter aestuarii</name>
    <dbReference type="NCBI Taxonomy" id="861111"/>
    <lineage>
        <taxon>Bacteria</taxon>
        <taxon>Pseudomonadati</taxon>
        <taxon>Bacteroidota</taxon>
        <taxon>Flavobacteriia</taxon>
        <taxon>Flavobacteriales</taxon>
        <taxon>Flavobacteriaceae</taxon>
        <taxon>Lutibacter</taxon>
    </lineage>
</organism>
<reference evidence="2" key="1">
    <citation type="journal article" date="2019" name="Int. J. Syst. Evol. Microbiol.">
        <title>The Global Catalogue of Microorganisms (GCM) 10K type strain sequencing project: providing services to taxonomists for standard genome sequencing and annotation.</title>
        <authorList>
            <consortium name="The Broad Institute Genomics Platform"/>
            <consortium name="The Broad Institute Genome Sequencing Center for Infectious Disease"/>
            <person name="Wu L."/>
            <person name="Ma J."/>
        </authorList>
    </citation>
    <scope>NUCLEOTIDE SEQUENCE [LARGE SCALE GENOMIC DNA]</scope>
    <source>
        <strain evidence="2">CCUG 60022</strain>
    </source>
</reference>
<proteinExistence type="predicted"/>
<evidence type="ECO:0000313" key="1">
    <source>
        <dbReference type="EMBL" id="MFD0762174.1"/>
    </source>
</evidence>
<dbReference type="EMBL" id="JBHTIC010000008">
    <property type="protein sequence ID" value="MFD0762174.1"/>
    <property type="molecule type" value="Genomic_DNA"/>
</dbReference>
<protein>
    <recommendedName>
        <fullName evidence="3">Lipoprotein</fullName>
    </recommendedName>
</protein>
<accession>A0ABW2Z7A8</accession>
<comment type="caution">
    <text evidence="1">The sequence shown here is derived from an EMBL/GenBank/DDBJ whole genome shotgun (WGS) entry which is preliminary data.</text>
</comment>
<keyword evidence="2" id="KW-1185">Reference proteome</keyword>
<evidence type="ECO:0000313" key="2">
    <source>
        <dbReference type="Proteomes" id="UP001597032"/>
    </source>
</evidence>
<gene>
    <name evidence="1" type="ORF">ACFQZW_08775</name>
</gene>